<reference evidence="3 4" key="1">
    <citation type="submission" date="2023-02" db="EMBL/GenBank/DDBJ databases">
        <title>Microbacterium betulae sp. nov., isolated from birch wood.</title>
        <authorList>
            <person name="Pasciak M."/>
            <person name="Pawlik K.J."/>
            <person name="Martynowski D."/>
            <person name="Laczmanski L."/>
            <person name="Ciekot J."/>
            <person name="Szponar B."/>
            <person name="Wojcik-Fatla A."/>
            <person name="Mackiewicz B."/>
            <person name="Farian E."/>
            <person name="Cholewa G."/>
            <person name="Cholewa A."/>
            <person name="Dutkiewicz J."/>
        </authorList>
    </citation>
    <scope>NUCLEOTIDE SEQUENCE [LARGE SCALE GENOMIC DNA]</scope>
    <source>
        <strain evidence="3 4">AB</strain>
    </source>
</reference>
<protein>
    <submittedName>
        <fullName evidence="3">Class I mannose-6-phosphate isomerase</fullName>
    </submittedName>
</protein>
<evidence type="ECO:0000313" key="4">
    <source>
        <dbReference type="Proteomes" id="UP001305498"/>
    </source>
</evidence>
<dbReference type="CDD" id="cd07010">
    <property type="entry name" value="cupin_PMI_type_I_N_bac"/>
    <property type="match status" value="1"/>
</dbReference>
<dbReference type="InterPro" id="IPR051804">
    <property type="entry name" value="Carb_Metab_Reg_Kinase/Isom"/>
</dbReference>
<accession>A0AA97FEE3</accession>
<dbReference type="Proteomes" id="UP001305498">
    <property type="component" value="Chromosome"/>
</dbReference>
<keyword evidence="3" id="KW-0413">Isomerase</keyword>
<evidence type="ECO:0000256" key="1">
    <source>
        <dbReference type="ARBA" id="ARBA00022723"/>
    </source>
</evidence>
<dbReference type="InterPro" id="IPR014710">
    <property type="entry name" value="RmlC-like_jellyroll"/>
</dbReference>
<dbReference type="Gene3D" id="2.60.120.10">
    <property type="entry name" value="Jelly Rolls"/>
    <property type="match status" value="2"/>
</dbReference>
<gene>
    <name evidence="3" type="ORF">N8K70_11805</name>
</gene>
<evidence type="ECO:0000313" key="3">
    <source>
        <dbReference type="EMBL" id="WOF22061.1"/>
    </source>
</evidence>
<keyword evidence="4" id="KW-1185">Reference proteome</keyword>
<name>A0AA97FEE3_9MICO</name>
<dbReference type="InterPro" id="IPR011051">
    <property type="entry name" value="RmlC_Cupin_sf"/>
</dbReference>
<keyword evidence="2" id="KW-0862">Zinc</keyword>
<organism evidence="3 4">
    <name type="scientific">Microbacterium betulae</name>
    <dbReference type="NCBI Taxonomy" id="2981139"/>
    <lineage>
        <taxon>Bacteria</taxon>
        <taxon>Bacillati</taxon>
        <taxon>Actinomycetota</taxon>
        <taxon>Actinomycetes</taxon>
        <taxon>Micrococcales</taxon>
        <taxon>Microbacteriaceae</taxon>
        <taxon>Microbacterium</taxon>
    </lineage>
</organism>
<dbReference type="GO" id="GO:0016853">
    <property type="term" value="F:isomerase activity"/>
    <property type="evidence" value="ECO:0007669"/>
    <property type="project" value="UniProtKB-KW"/>
</dbReference>
<dbReference type="EMBL" id="CP118157">
    <property type="protein sequence ID" value="WOF22061.1"/>
    <property type="molecule type" value="Genomic_DNA"/>
</dbReference>
<keyword evidence="1" id="KW-0479">Metal-binding</keyword>
<dbReference type="GO" id="GO:0046872">
    <property type="term" value="F:metal ion binding"/>
    <property type="evidence" value="ECO:0007669"/>
    <property type="project" value="UniProtKB-KW"/>
</dbReference>
<evidence type="ECO:0000256" key="2">
    <source>
        <dbReference type="ARBA" id="ARBA00022833"/>
    </source>
</evidence>
<dbReference type="KEGG" id="mbet:N8K70_11805"/>
<dbReference type="PANTHER" id="PTHR42742:SF3">
    <property type="entry name" value="FRUCTOKINASE"/>
    <property type="match status" value="1"/>
</dbReference>
<dbReference type="SUPFAM" id="SSF51182">
    <property type="entry name" value="RmlC-like cupins"/>
    <property type="match status" value="1"/>
</dbReference>
<proteinExistence type="predicted"/>
<dbReference type="RefSeq" id="WP_317138536.1">
    <property type="nucleotide sequence ID" value="NZ_CP118157.1"/>
</dbReference>
<sequence>MDLVVLPSNRPAHRFYRGGQRITALRGEPDAGSHEPEDWVASVTAVAGEAPQGLTALPDGRLLRDAVEADPVAWLGDAHVAAYGADTRLLVKLLDAGQRLPVHAHPDDVFSARELGRAHGKAEAWWILEGGSVHLGLRETVSPADLRALVEGQDTERLLALLHRRDVAPGDVVFVPPGVLHAIGEGVLLLEVQEPEDLSILLEWRGFAIDGAKDGHLGLGLDRALDAVETTARTGSDVDGLVHRASAGRPLPDAADPYFRLERREARGGAELAAGFAVVLVVSGDVVLRPATGRDARCARGATVLVPHGAGVVRLEGRGDVLIARPPAP</sequence>
<dbReference type="AlphaFoldDB" id="A0AA97FEE3"/>
<dbReference type="PANTHER" id="PTHR42742">
    <property type="entry name" value="TRANSCRIPTIONAL REPRESSOR MPRA"/>
    <property type="match status" value="1"/>
</dbReference>